<dbReference type="InterPro" id="IPR020825">
    <property type="entry name" value="Phe-tRNA_synthase-like_B3/B4"/>
</dbReference>
<dbReference type="InterPro" id="IPR002547">
    <property type="entry name" value="tRNA-bd_dom"/>
</dbReference>
<evidence type="ECO:0000256" key="4">
    <source>
        <dbReference type="ARBA" id="ARBA00022490"/>
    </source>
</evidence>
<dbReference type="Pfam" id="PF03483">
    <property type="entry name" value="B3_4"/>
    <property type="match status" value="1"/>
</dbReference>
<comment type="catalytic activity">
    <reaction evidence="14 15">
        <text>tRNA(Phe) + L-phenylalanine + ATP = L-phenylalanyl-tRNA(Phe) + AMP + diphosphate + H(+)</text>
        <dbReference type="Rhea" id="RHEA:19413"/>
        <dbReference type="Rhea" id="RHEA-COMP:9668"/>
        <dbReference type="Rhea" id="RHEA-COMP:9699"/>
        <dbReference type="ChEBI" id="CHEBI:15378"/>
        <dbReference type="ChEBI" id="CHEBI:30616"/>
        <dbReference type="ChEBI" id="CHEBI:33019"/>
        <dbReference type="ChEBI" id="CHEBI:58095"/>
        <dbReference type="ChEBI" id="CHEBI:78442"/>
        <dbReference type="ChEBI" id="CHEBI:78531"/>
        <dbReference type="ChEBI" id="CHEBI:456215"/>
        <dbReference type="EC" id="6.1.1.20"/>
    </reaction>
</comment>
<proteinExistence type="inferred from homology"/>
<evidence type="ECO:0000256" key="3">
    <source>
        <dbReference type="ARBA" id="ARBA00011209"/>
    </source>
</evidence>
<dbReference type="SUPFAM" id="SSF54991">
    <property type="entry name" value="Anticodon-binding domain of PheRS"/>
    <property type="match status" value="1"/>
</dbReference>
<dbReference type="OrthoDB" id="9805455at2"/>
<dbReference type="InterPro" id="IPR005147">
    <property type="entry name" value="tRNA_synthase_B5-dom"/>
</dbReference>
<evidence type="ECO:0000256" key="1">
    <source>
        <dbReference type="ARBA" id="ARBA00004496"/>
    </source>
</evidence>
<keyword evidence="9 15" id="KW-0067">ATP-binding</keyword>
<dbReference type="CDD" id="cd00769">
    <property type="entry name" value="PheRS_beta_core"/>
    <property type="match status" value="1"/>
</dbReference>
<feature type="binding site" evidence="15">
    <location>
        <position position="453"/>
    </location>
    <ligand>
        <name>Mg(2+)</name>
        <dbReference type="ChEBI" id="CHEBI:18420"/>
        <note>shared with alpha subunit</note>
    </ligand>
</feature>
<keyword evidence="12 15" id="KW-0648">Protein biosynthesis</keyword>
<evidence type="ECO:0000256" key="14">
    <source>
        <dbReference type="ARBA" id="ARBA00049255"/>
    </source>
</evidence>
<evidence type="ECO:0000256" key="16">
    <source>
        <dbReference type="PROSITE-ProRule" id="PRU00209"/>
    </source>
</evidence>
<dbReference type="SUPFAM" id="SSF46955">
    <property type="entry name" value="Putative DNA-binding domain"/>
    <property type="match status" value="1"/>
</dbReference>
<feature type="binding site" evidence="15">
    <location>
        <position position="459"/>
    </location>
    <ligand>
        <name>Mg(2+)</name>
        <dbReference type="ChEBI" id="CHEBI:18420"/>
        <note>shared with alpha subunit</note>
    </ligand>
</feature>
<dbReference type="SMART" id="SM00874">
    <property type="entry name" value="B5"/>
    <property type="match status" value="1"/>
</dbReference>
<protein>
    <recommendedName>
        <fullName evidence="15">Phenylalanine--tRNA ligase beta subunit</fullName>
        <ecNumber evidence="15">6.1.1.20</ecNumber>
    </recommendedName>
    <alternativeName>
        <fullName evidence="15">Phenylalanyl-tRNA synthetase beta subunit</fullName>
        <shortName evidence="15">PheRS</shortName>
    </alternativeName>
</protein>
<dbReference type="GO" id="GO:0006432">
    <property type="term" value="P:phenylalanyl-tRNA aminoacylation"/>
    <property type="evidence" value="ECO:0007669"/>
    <property type="project" value="UniProtKB-UniRule"/>
</dbReference>
<dbReference type="SUPFAM" id="SSF56037">
    <property type="entry name" value="PheT/TilS domain"/>
    <property type="match status" value="1"/>
</dbReference>
<evidence type="ECO:0000259" key="17">
    <source>
        <dbReference type="PROSITE" id="PS50886"/>
    </source>
</evidence>
<dbReference type="GO" id="GO:0009328">
    <property type="term" value="C:phenylalanine-tRNA ligase complex"/>
    <property type="evidence" value="ECO:0007669"/>
    <property type="project" value="TreeGrafter"/>
</dbReference>
<dbReference type="InterPro" id="IPR012340">
    <property type="entry name" value="NA-bd_OB-fold"/>
</dbReference>
<keyword evidence="4 15" id="KW-0963">Cytoplasm</keyword>
<dbReference type="Pfam" id="PF01588">
    <property type="entry name" value="tRNA_bind"/>
    <property type="match status" value="1"/>
</dbReference>
<dbReference type="InterPro" id="IPR045060">
    <property type="entry name" value="Phe-tRNA-ligase_IIc_bsu"/>
</dbReference>
<dbReference type="EC" id="6.1.1.20" evidence="15"/>
<dbReference type="SUPFAM" id="SSF55681">
    <property type="entry name" value="Class II aaRS and biotin synthetases"/>
    <property type="match status" value="1"/>
</dbReference>
<evidence type="ECO:0000259" key="18">
    <source>
        <dbReference type="PROSITE" id="PS51447"/>
    </source>
</evidence>
<keyword evidence="8 15" id="KW-0547">Nucleotide-binding</keyword>
<evidence type="ECO:0000256" key="13">
    <source>
        <dbReference type="ARBA" id="ARBA00023146"/>
    </source>
</evidence>
<dbReference type="InterPro" id="IPR009061">
    <property type="entry name" value="DNA-bd_dom_put_sf"/>
</dbReference>
<feature type="domain" description="B5" evidence="19">
    <location>
        <begin position="400"/>
        <end position="475"/>
    </location>
</feature>
<dbReference type="PROSITE" id="PS50886">
    <property type="entry name" value="TRBD"/>
    <property type="match status" value="1"/>
</dbReference>
<dbReference type="Pfam" id="PF03484">
    <property type="entry name" value="B5"/>
    <property type="match status" value="1"/>
</dbReference>
<evidence type="ECO:0000256" key="2">
    <source>
        <dbReference type="ARBA" id="ARBA00008653"/>
    </source>
</evidence>
<dbReference type="SMART" id="SM00873">
    <property type="entry name" value="B3_4"/>
    <property type="match status" value="1"/>
</dbReference>
<comment type="cofactor">
    <cofactor evidence="15">
        <name>Mg(2+)</name>
        <dbReference type="ChEBI" id="CHEBI:18420"/>
    </cofactor>
    <text evidence="15">Binds 2 magnesium ions per tetramer.</text>
</comment>
<evidence type="ECO:0000256" key="11">
    <source>
        <dbReference type="ARBA" id="ARBA00022884"/>
    </source>
</evidence>
<dbReference type="PROSITE" id="PS51447">
    <property type="entry name" value="FDX_ACB"/>
    <property type="match status" value="1"/>
</dbReference>
<dbReference type="Gene3D" id="3.50.40.10">
    <property type="entry name" value="Phenylalanyl-trna Synthetase, Chain B, domain 3"/>
    <property type="match status" value="1"/>
</dbReference>
<dbReference type="GO" id="GO:0000049">
    <property type="term" value="F:tRNA binding"/>
    <property type="evidence" value="ECO:0007669"/>
    <property type="project" value="UniProtKB-UniRule"/>
</dbReference>
<dbReference type="InterPro" id="IPR036690">
    <property type="entry name" value="Fdx_antiC-bd_sf"/>
</dbReference>
<feature type="domain" description="FDX-ACB" evidence="18">
    <location>
        <begin position="706"/>
        <end position="803"/>
    </location>
</feature>
<sequence length="804" mass="86015">MKFTLSWLKQHLETEASLEEITYALTDLGLEVEGVEDPGARLAAFRIGFVREAEQHPDADRLRVCKVETAEGVKQIICGAPNARAGIRVVVAQPGDYIPGLDTTIAVGKIRGVESFGMMCSERELELSEEHDGIIELPEDAEVGQRYVDYAQLTDPVIEIAITPNRPDALGVAGIARDLAARGLGRLITQAPEPVPGRFASPVGVSIAPSAAAQCPLFLGRAIRGVKNGPSPKWLQDRLRAIGLRPISALVDITNYMTMDRARPLHVFDMKTVAGDILVRKAEPGETLTALDGRVHTFDGTETLVCDANGPSSIGGIMGGEGSGCEPDTTDVFIEAAWFEPVSTAATGRRLKINSDARYRFERGVDPEFTRPGLEMATRLILDLCGGEPSDIVTAGAVPDTARSFALDPKRVLSLVGMDIAEEEQVRTLEVLGFTVTRAEGKLHAAVPPWRPDVHGEADLVEEIARVASLSKLEGKPMPRVTTGVTRPTLTPMQMRERRARRTLAMLGLNECVTYTFVSDTEAALFGGGEPARRLENPISSEMTNMRPSLLPALLSAAARNQARGHGEIGLFEIGPLFEGGEPGEQKLVAAAIRTGVTAPRNAWGSRRPVDLFDAKADAEAVLSACGAPVERLMVLREGLPSWYHPGRSACLSLGPKTPLAMFGELHPKVLSTLGVKAPAVALTVFLENIPFPRAKGTTRPALDVSDYQAVERDFAFVLDEGVEAEAVLKAARGADKALIERVSVFDLFTGKPAAEQLGAGRKSLAISVRLQPKSGTLTDKEIDAVAAKVVAAVTKATGGTLRG</sequence>
<dbReference type="InterPro" id="IPR004532">
    <property type="entry name" value="Phe-tRNA-ligase_IIc_bsu_bact"/>
</dbReference>
<dbReference type="InterPro" id="IPR045864">
    <property type="entry name" value="aa-tRNA-synth_II/BPL/LPL"/>
</dbReference>
<comment type="subunit">
    <text evidence="3 15">Tetramer of two alpha and two beta subunits.</text>
</comment>
<evidence type="ECO:0000259" key="19">
    <source>
        <dbReference type="PROSITE" id="PS51483"/>
    </source>
</evidence>
<dbReference type="Pfam" id="PF17759">
    <property type="entry name" value="tRNA_synthFbeta"/>
    <property type="match status" value="1"/>
</dbReference>
<accession>A0A5B8G0R6</accession>
<evidence type="ECO:0000256" key="7">
    <source>
        <dbReference type="ARBA" id="ARBA00022723"/>
    </source>
</evidence>
<dbReference type="GO" id="GO:0005524">
    <property type="term" value="F:ATP binding"/>
    <property type="evidence" value="ECO:0007669"/>
    <property type="project" value="UniProtKB-UniRule"/>
</dbReference>
<gene>
    <name evidence="15" type="primary">pheT</name>
    <name evidence="20" type="ORF">FDP22_13615</name>
</gene>
<dbReference type="SMART" id="SM00896">
    <property type="entry name" value="FDX-ACB"/>
    <property type="match status" value="1"/>
</dbReference>
<keyword evidence="7 15" id="KW-0479">Metal-binding</keyword>
<dbReference type="InterPro" id="IPR005121">
    <property type="entry name" value="Fdx_antiC-bd"/>
</dbReference>
<dbReference type="Pfam" id="PF03147">
    <property type="entry name" value="FDX-ACB"/>
    <property type="match status" value="1"/>
</dbReference>
<feature type="binding site" evidence="15">
    <location>
        <position position="462"/>
    </location>
    <ligand>
        <name>Mg(2+)</name>
        <dbReference type="ChEBI" id="CHEBI:18420"/>
        <note>shared with alpha subunit</note>
    </ligand>
</feature>
<comment type="similarity">
    <text evidence="2 15">Belongs to the phenylalanyl-tRNA synthetase beta subunit family. Type 1 subfamily.</text>
</comment>
<evidence type="ECO:0000256" key="5">
    <source>
        <dbReference type="ARBA" id="ARBA00022555"/>
    </source>
</evidence>
<keyword evidence="11 16" id="KW-0694">RNA-binding</keyword>
<feature type="binding site" evidence="15">
    <location>
        <position position="463"/>
    </location>
    <ligand>
        <name>Mg(2+)</name>
        <dbReference type="ChEBI" id="CHEBI:18420"/>
        <note>shared with alpha subunit</note>
    </ligand>
</feature>
<dbReference type="SUPFAM" id="SSF50249">
    <property type="entry name" value="Nucleic acid-binding proteins"/>
    <property type="match status" value="1"/>
</dbReference>
<dbReference type="PROSITE" id="PS51483">
    <property type="entry name" value="B5"/>
    <property type="match status" value="1"/>
</dbReference>
<keyword evidence="13 15" id="KW-0030">Aminoacyl-tRNA synthetase</keyword>
<evidence type="ECO:0000256" key="12">
    <source>
        <dbReference type="ARBA" id="ARBA00022917"/>
    </source>
</evidence>
<dbReference type="PANTHER" id="PTHR10947">
    <property type="entry name" value="PHENYLALANYL-TRNA SYNTHETASE BETA CHAIN AND LEUCINE-RICH REPEAT-CONTAINING PROTEIN 47"/>
    <property type="match status" value="1"/>
</dbReference>
<evidence type="ECO:0000256" key="9">
    <source>
        <dbReference type="ARBA" id="ARBA00022840"/>
    </source>
</evidence>
<keyword evidence="6 15" id="KW-0436">Ligase</keyword>
<evidence type="ECO:0000256" key="6">
    <source>
        <dbReference type="ARBA" id="ARBA00022598"/>
    </source>
</evidence>
<comment type="subcellular location">
    <subcellularLocation>
        <location evidence="1 15">Cytoplasm</location>
    </subcellularLocation>
</comment>
<evidence type="ECO:0000256" key="8">
    <source>
        <dbReference type="ARBA" id="ARBA00022741"/>
    </source>
</evidence>
<evidence type="ECO:0000313" key="20">
    <source>
        <dbReference type="EMBL" id="QDL92729.1"/>
    </source>
</evidence>
<dbReference type="CDD" id="cd02796">
    <property type="entry name" value="tRNA_bind_bactPheRS"/>
    <property type="match status" value="1"/>
</dbReference>
<dbReference type="AlphaFoldDB" id="A0A5B8G0R6"/>
<keyword evidence="10 15" id="KW-0460">Magnesium</keyword>
<evidence type="ECO:0000256" key="10">
    <source>
        <dbReference type="ARBA" id="ARBA00022842"/>
    </source>
</evidence>
<dbReference type="HAMAP" id="MF_00283">
    <property type="entry name" value="Phe_tRNA_synth_beta1"/>
    <property type="match status" value="1"/>
</dbReference>
<dbReference type="NCBIfam" id="NF045760">
    <property type="entry name" value="YtpR"/>
    <property type="match status" value="1"/>
</dbReference>
<dbReference type="Gene3D" id="2.40.50.140">
    <property type="entry name" value="Nucleic acid-binding proteins"/>
    <property type="match status" value="1"/>
</dbReference>
<dbReference type="GO" id="GO:0004826">
    <property type="term" value="F:phenylalanine-tRNA ligase activity"/>
    <property type="evidence" value="ECO:0007669"/>
    <property type="project" value="UniProtKB-UniRule"/>
</dbReference>
<dbReference type="RefSeq" id="WP_138574451.1">
    <property type="nucleotide sequence ID" value="NZ_CP040818.1"/>
</dbReference>
<dbReference type="FunFam" id="2.40.50.140:FF:000045">
    <property type="entry name" value="Phenylalanine--tRNA ligase beta subunit"/>
    <property type="match status" value="1"/>
</dbReference>
<dbReference type="PANTHER" id="PTHR10947:SF0">
    <property type="entry name" value="PHENYLALANINE--TRNA LIGASE BETA SUBUNIT"/>
    <property type="match status" value="1"/>
</dbReference>
<keyword evidence="21" id="KW-1185">Reference proteome</keyword>
<dbReference type="EMBL" id="CP040818">
    <property type="protein sequence ID" value="QDL92729.1"/>
    <property type="molecule type" value="Genomic_DNA"/>
</dbReference>
<dbReference type="Proteomes" id="UP000305888">
    <property type="component" value="Chromosome"/>
</dbReference>
<dbReference type="InterPro" id="IPR005146">
    <property type="entry name" value="B3/B4_tRNA-bd"/>
</dbReference>
<reference evidence="20 21" key="1">
    <citation type="submission" date="2019-06" db="EMBL/GenBank/DDBJ databases">
        <title>Genome sequence of Rhodobacteraceae bacterium D4M1.</title>
        <authorList>
            <person name="Cao J."/>
        </authorList>
    </citation>
    <scope>NUCLEOTIDE SEQUENCE [LARGE SCALE GENOMIC DNA]</scope>
    <source>
        <strain evidence="20 21">D4M1</strain>
    </source>
</reference>
<dbReference type="Gene3D" id="3.30.930.10">
    <property type="entry name" value="Bira Bifunctional Protein, Domain 2"/>
    <property type="match status" value="1"/>
</dbReference>
<dbReference type="Gene3D" id="3.30.70.380">
    <property type="entry name" value="Ferrodoxin-fold anticodon-binding domain"/>
    <property type="match status" value="1"/>
</dbReference>
<dbReference type="KEGG" id="ppru:FDP22_13615"/>
<evidence type="ECO:0000313" key="21">
    <source>
        <dbReference type="Proteomes" id="UP000305888"/>
    </source>
</evidence>
<dbReference type="GO" id="GO:0000287">
    <property type="term" value="F:magnesium ion binding"/>
    <property type="evidence" value="ECO:0007669"/>
    <property type="project" value="UniProtKB-UniRule"/>
</dbReference>
<dbReference type="InterPro" id="IPR033714">
    <property type="entry name" value="tRNA_bind_bactPheRS"/>
</dbReference>
<dbReference type="InterPro" id="IPR041616">
    <property type="entry name" value="PheRS_beta_core"/>
</dbReference>
<evidence type="ECO:0000256" key="15">
    <source>
        <dbReference type="HAMAP-Rule" id="MF_00283"/>
    </source>
</evidence>
<dbReference type="NCBIfam" id="TIGR00472">
    <property type="entry name" value="pheT_bact"/>
    <property type="match status" value="1"/>
</dbReference>
<dbReference type="Gene3D" id="3.30.56.10">
    <property type="match status" value="2"/>
</dbReference>
<name>A0A5B8G0R6_9RHOB</name>
<keyword evidence="5 16" id="KW-0820">tRNA-binding</keyword>
<organism evidence="20 21">
    <name type="scientific">Paroceanicella profunda</name>
    <dbReference type="NCBI Taxonomy" id="2579971"/>
    <lineage>
        <taxon>Bacteria</taxon>
        <taxon>Pseudomonadati</taxon>
        <taxon>Pseudomonadota</taxon>
        <taxon>Alphaproteobacteria</taxon>
        <taxon>Rhodobacterales</taxon>
        <taxon>Paracoccaceae</taxon>
        <taxon>Paroceanicella</taxon>
    </lineage>
</organism>
<feature type="domain" description="TRNA-binding" evidence="17">
    <location>
        <begin position="39"/>
        <end position="148"/>
    </location>
</feature>